<dbReference type="Pfam" id="PF00209">
    <property type="entry name" value="SNF"/>
    <property type="match status" value="2"/>
</dbReference>
<comment type="subcellular location">
    <subcellularLocation>
        <location evidence="1">Membrane</location>
        <topology evidence="1">Multi-pass membrane protein</topology>
    </subcellularLocation>
</comment>
<dbReference type="PRINTS" id="PR00176">
    <property type="entry name" value="NANEUSMPORT"/>
</dbReference>
<proteinExistence type="predicted"/>
<feature type="transmembrane region" description="Helical" evidence="6">
    <location>
        <begin position="145"/>
        <end position="162"/>
    </location>
</feature>
<accession>A0ABT0PEY1</accession>
<name>A0ABT0PEY1_9GAMM</name>
<comment type="caution">
    <text evidence="7">The sequence shown here is derived from an EMBL/GenBank/DDBJ whole genome shotgun (WGS) entry which is preliminary data.</text>
</comment>
<dbReference type="Proteomes" id="UP001203338">
    <property type="component" value="Unassembled WGS sequence"/>
</dbReference>
<feature type="transmembrane region" description="Helical" evidence="6">
    <location>
        <begin position="92"/>
        <end position="119"/>
    </location>
</feature>
<evidence type="ECO:0000256" key="3">
    <source>
        <dbReference type="ARBA" id="ARBA00022692"/>
    </source>
</evidence>
<feature type="transmembrane region" description="Helical" evidence="6">
    <location>
        <begin position="347"/>
        <end position="367"/>
    </location>
</feature>
<evidence type="ECO:0000313" key="8">
    <source>
        <dbReference type="Proteomes" id="UP001203338"/>
    </source>
</evidence>
<feature type="transmembrane region" description="Helical" evidence="6">
    <location>
        <begin position="306"/>
        <end position="327"/>
    </location>
</feature>
<dbReference type="SUPFAM" id="SSF161070">
    <property type="entry name" value="SNF-like"/>
    <property type="match status" value="1"/>
</dbReference>
<dbReference type="CDD" id="cd10336">
    <property type="entry name" value="SLC6sbd_Tyt1-Like"/>
    <property type="match status" value="1"/>
</dbReference>
<reference evidence="7 8" key="1">
    <citation type="submission" date="2022-05" db="EMBL/GenBank/DDBJ databases">
        <authorList>
            <person name="Park J.-S."/>
        </authorList>
    </citation>
    <scope>NUCLEOTIDE SEQUENCE [LARGE SCALE GENOMIC DNA]</scope>
    <source>
        <strain evidence="7 8">2012CJ34-2</strain>
    </source>
</reference>
<dbReference type="EMBL" id="JAMFLX010000008">
    <property type="protein sequence ID" value="MCL6269826.1"/>
    <property type="molecule type" value="Genomic_DNA"/>
</dbReference>
<keyword evidence="2" id="KW-0813">Transport</keyword>
<dbReference type="PANTHER" id="PTHR42948:SF1">
    <property type="entry name" value="TRANSPORTER"/>
    <property type="match status" value="1"/>
</dbReference>
<dbReference type="NCBIfam" id="NF037979">
    <property type="entry name" value="Na_transp"/>
    <property type="match status" value="1"/>
</dbReference>
<sequence length="447" mass="49045">MADQQRMSTNLGFILAVAGAAVGLGNIWRFPYMAGEHGGSLFLLFYLLFVFLMGVPAMVAEIVVGKAGRATPASSLRKLATAADANKNWSKVAWIGMLAAAMVLSFYSVVSGWGGYYLLKSTQGDLAGMNSQQLGQFFQEFLENPLLLIVFNTLFLGITMFINGRPVARGLERLNYLMMPLLYVLLILLVFYASGLSGFDQALNYLFAPNWDHINLRVLVEAMGHAFFTLAVGACCLMAYGAYMPEEQSIWRAVSVVVFLDLLVSVLTGIAIFSVVFSDGLDPSSGPGLMFITLPRALNSMSLGEWVLPLFFVLFMIATWTSSINLAEPLVATASRRYQIGRNAASWLVGICIWILGLVPLLSFNLWKEFSISGRSLFDLWTGTATNILLPTTSLLVLFFVGWVMPKDLLFAKLGMANHRTQLVVLTLCRYVAPGMVLAVFLFGLMS</sequence>
<keyword evidence="4 6" id="KW-1133">Transmembrane helix</keyword>
<dbReference type="InterPro" id="IPR047218">
    <property type="entry name" value="YocR/YhdH-like"/>
</dbReference>
<keyword evidence="5 6" id="KW-0472">Membrane</keyword>
<feature type="transmembrane region" description="Helical" evidence="6">
    <location>
        <begin position="387"/>
        <end position="405"/>
    </location>
</feature>
<feature type="transmembrane region" description="Helical" evidence="6">
    <location>
        <begin position="12"/>
        <end position="31"/>
    </location>
</feature>
<dbReference type="InterPro" id="IPR000175">
    <property type="entry name" value="Na/ntran_symport"/>
</dbReference>
<evidence type="ECO:0000256" key="2">
    <source>
        <dbReference type="ARBA" id="ARBA00022448"/>
    </source>
</evidence>
<evidence type="ECO:0000256" key="5">
    <source>
        <dbReference type="ARBA" id="ARBA00023136"/>
    </source>
</evidence>
<feature type="transmembrane region" description="Helical" evidence="6">
    <location>
        <begin position="214"/>
        <end position="241"/>
    </location>
</feature>
<feature type="transmembrane region" description="Helical" evidence="6">
    <location>
        <begin position="43"/>
        <end position="64"/>
    </location>
</feature>
<keyword evidence="3 6" id="KW-0812">Transmembrane</keyword>
<evidence type="ECO:0000256" key="1">
    <source>
        <dbReference type="ARBA" id="ARBA00004141"/>
    </source>
</evidence>
<gene>
    <name evidence="7" type="ORF">M3P05_07715</name>
</gene>
<feature type="transmembrane region" description="Helical" evidence="6">
    <location>
        <begin position="253"/>
        <end position="277"/>
    </location>
</feature>
<organism evidence="7 8">
    <name type="scientific">Parendozoicomonas callyspongiae</name>
    <dbReference type="NCBI Taxonomy" id="2942213"/>
    <lineage>
        <taxon>Bacteria</taxon>
        <taxon>Pseudomonadati</taxon>
        <taxon>Pseudomonadota</taxon>
        <taxon>Gammaproteobacteria</taxon>
        <taxon>Oceanospirillales</taxon>
        <taxon>Endozoicomonadaceae</taxon>
        <taxon>Parendozoicomonas</taxon>
    </lineage>
</organism>
<dbReference type="InterPro" id="IPR037272">
    <property type="entry name" value="SNS_sf"/>
</dbReference>
<evidence type="ECO:0000256" key="6">
    <source>
        <dbReference type="SAM" id="Phobius"/>
    </source>
</evidence>
<dbReference type="PANTHER" id="PTHR42948">
    <property type="entry name" value="TRANSPORTER"/>
    <property type="match status" value="1"/>
</dbReference>
<dbReference type="RefSeq" id="WP_249698920.1">
    <property type="nucleotide sequence ID" value="NZ_JAMFLX010000008.1"/>
</dbReference>
<dbReference type="PROSITE" id="PS50267">
    <property type="entry name" value="NA_NEUROTRAN_SYMP_3"/>
    <property type="match status" value="1"/>
</dbReference>
<evidence type="ECO:0000256" key="4">
    <source>
        <dbReference type="ARBA" id="ARBA00022989"/>
    </source>
</evidence>
<protein>
    <submittedName>
        <fullName evidence="7">Sodium-dependent transporter</fullName>
    </submittedName>
</protein>
<keyword evidence="8" id="KW-1185">Reference proteome</keyword>
<feature type="transmembrane region" description="Helical" evidence="6">
    <location>
        <begin position="425"/>
        <end position="446"/>
    </location>
</feature>
<feature type="transmembrane region" description="Helical" evidence="6">
    <location>
        <begin position="174"/>
        <end position="194"/>
    </location>
</feature>
<evidence type="ECO:0000313" key="7">
    <source>
        <dbReference type="EMBL" id="MCL6269826.1"/>
    </source>
</evidence>